<protein>
    <submittedName>
        <fullName evidence="2">Putative integral membrane protein</fullName>
    </submittedName>
</protein>
<name>A0A1D7W6V2_BREAU</name>
<evidence type="ECO:0000313" key="3">
    <source>
        <dbReference type="Proteomes" id="UP000094793"/>
    </source>
</evidence>
<accession>A0A1D7W6V2</accession>
<dbReference type="InterPro" id="IPR007554">
    <property type="entry name" value="Glycerophosphate_synth"/>
</dbReference>
<dbReference type="KEGG" id="blin:BLSMQ_3085"/>
<proteinExistence type="predicted"/>
<feature type="region of interest" description="Disordered" evidence="1">
    <location>
        <begin position="326"/>
        <end position="346"/>
    </location>
</feature>
<reference evidence="3" key="1">
    <citation type="submission" date="2016-09" db="EMBL/GenBank/DDBJ databases">
        <title>Complete Genome Sequence of Brevibacterium linens SMQ-1335.</title>
        <authorList>
            <person name="de Melo A.G."/>
            <person name="Labrie S.J."/>
            <person name="Dumaresq J."/>
            <person name="Roberts R.J."/>
            <person name="Tremblay D.M."/>
            <person name="Moineau S."/>
        </authorList>
    </citation>
    <scope>NUCLEOTIDE SEQUENCE [LARGE SCALE GENOMIC DNA]</scope>
    <source>
        <strain evidence="3">SMQ-1335</strain>
    </source>
</reference>
<dbReference type="InterPro" id="IPR043148">
    <property type="entry name" value="TagF_C"/>
</dbReference>
<dbReference type="Pfam" id="PF04464">
    <property type="entry name" value="Glyphos_transf"/>
    <property type="match status" value="1"/>
</dbReference>
<dbReference type="Proteomes" id="UP000094793">
    <property type="component" value="Chromosome"/>
</dbReference>
<evidence type="ECO:0000313" key="2">
    <source>
        <dbReference type="EMBL" id="AOP54787.1"/>
    </source>
</evidence>
<dbReference type="RefSeq" id="WP_220222583.1">
    <property type="nucleotide sequence ID" value="NZ_QPGC01000046.1"/>
</dbReference>
<evidence type="ECO:0000256" key="1">
    <source>
        <dbReference type="SAM" id="MobiDB-lite"/>
    </source>
</evidence>
<dbReference type="AlphaFoldDB" id="A0A1D7W6V2"/>
<dbReference type="EMBL" id="CP017150">
    <property type="protein sequence ID" value="AOP54787.1"/>
    <property type="molecule type" value="Genomic_DNA"/>
</dbReference>
<dbReference type="GO" id="GO:0016020">
    <property type="term" value="C:membrane"/>
    <property type="evidence" value="ECO:0007669"/>
    <property type="project" value="InterPro"/>
</dbReference>
<sequence>MPESAIQIAEETDLKVIVTPSFTNLSEVETEIRPKVIFYPNQNYANYRILGQTESEHIFISHGESDKIYMASNWVKVFNYFFIAGQASHDRLLKHVRNYDVDQRTKRIGRPQIDIPATAPIDKPADRITVLYAPTWEGGRSSMRYGSVASHGLAIVDSLLSDSRFQIIYRPHPRTGIHIADVERADLDIRERLAAANEYDPGAEHLVDSTPFGWQLDYADFMIADVSAVTYDWLTTAKPLLITRPVEPMTVIPESGYLTEAPLLEAGDAYRSSELVIEMLADPSISVEQEKWSDYYYGDRSPGASMTRFIEAVDSTISEIESFRGANRPLRSSDGSKKSFAEDNPIESPTRASALAGYLRTAGTLIAEQSGQRRAFSKAAKSLESASTRRRAPIVVTCMAHHRELDNLRTWLPALEEVNRQYPVAIITGSLRTFNRLRKLTGLRLLITQKADEAEQIVNALDPTLILHFEQSTLNLREATYRAAEHVYVGEAHTDQWINNRLRLFDSVLTADDEQKRLVESSLVGLPSTIEIHACSAEHRVSMLVSMATTSTETTPNSP</sequence>
<dbReference type="Gene3D" id="3.40.50.12580">
    <property type="match status" value="1"/>
</dbReference>
<dbReference type="GO" id="GO:0047355">
    <property type="term" value="F:CDP-glycerol glycerophosphotransferase activity"/>
    <property type="evidence" value="ECO:0007669"/>
    <property type="project" value="InterPro"/>
</dbReference>
<dbReference type="PATRIC" id="fig|1703.10.peg.3190"/>
<gene>
    <name evidence="2" type="ORF">BLSMQ_3085</name>
</gene>
<organism evidence="2 3">
    <name type="scientific">Brevibacterium aurantiacum</name>
    <dbReference type="NCBI Taxonomy" id="273384"/>
    <lineage>
        <taxon>Bacteria</taxon>
        <taxon>Bacillati</taxon>
        <taxon>Actinomycetota</taxon>
        <taxon>Actinomycetes</taxon>
        <taxon>Micrococcales</taxon>
        <taxon>Brevibacteriaceae</taxon>
        <taxon>Brevibacterium</taxon>
    </lineage>
</organism>